<dbReference type="InterPro" id="IPR010559">
    <property type="entry name" value="Sig_transdc_His_kin_internal"/>
</dbReference>
<gene>
    <name evidence="3" type="ORF">SIN8267_01924</name>
</gene>
<sequence length="359" mass="40164">MNSENHNSHNDDNFFIPRFDRNSSVALLVIVAELLALVLAVLNSGLQQFSWEWLGIISFYVQWVVLLSAAALQRLRAFFCRIALAKAAALSYALVLFITAFVSVVGQTLWLHVDFMQSVDSHWRLFQHLLVAAVLFGITWRYFYIQFLLRRQQQARLMAKIDALQARIQPHFLFNSMNSIASLISIDPVAAEQAVEDLCDLFRASLNHSSVLVALEDELALCRGYLRIEGLRMGDRLSVDWQLQQLPIDGLRIPALCLQPLIENAVYHGISPLAEGGCITVRGEQQGDVCCFTITNPIASSSEPWQEGHQMAVENIRSRLRAIYGDRGRLVLQQHSDVFTAVLTLPIAGESLSSGGRDG</sequence>
<dbReference type="RefSeq" id="WP_237444509.1">
    <property type="nucleotide sequence ID" value="NZ_CAKLPX010000002.1"/>
</dbReference>
<dbReference type="EMBL" id="CAKLPX010000002">
    <property type="protein sequence ID" value="CAH0991809.1"/>
    <property type="molecule type" value="Genomic_DNA"/>
</dbReference>
<feature type="transmembrane region" description="Helical" evidence="1">
    <location>
        <begin position="125"/>
        <end position="144"/>
    </location>
</feature>
<dbReference type="PANTHER" id="PTHR34220">
    <property type="entry name" value="SENSOR HISTIDINE KINASE YPDA"/>
    <property type="match status" value="1"/>
</dbReference>
<organism evidence="3 4">
    <name type="scientific">Sinobacterium norvegicum</name>
    <dbReference type="NCBI Taxonomy" id="1641715"/>
    <lineage>
        <taxon>Bacteria</taxon>
        <taxon>Pseudomonadati</taxon>
        <taxon>Pseudomonadota</taxon>
        <taxon>Gammaproteobacteria</taxon>
        <taxon>Cellvibrionales</taxon>
        <taxon>Spongiibacteraceae</taxon>
        <taxon>Sinobacterium</taxon>
    </lineage>
</organism>
<dbReference type="InterPro" id="IPR050640">
    <property type="entry name" value="Bact_2-comp_sensor_kinase"/>
</dbReference>
<evidence type="ECO:0000256" key="1">
    <source>
        <dbReference type="SAM" id="Phobius"/>
    </source>
</evidence>
<name>A0ABN8EKQ7_9GAMM</name>
<accession>A0ABN8EKQ7</accession>
<keyword evidence="1" id="KW-0472">Membrane</keyword>
<dbReference type="PANTHER" id="PTHR34220:SF7">
    <property type="entry name" value="SENSOR HISTIDINE KINASE YPDA"/>
    <property type="match status" value="1"/>
</dbReference>
<feature type="transmembrane region" description="Helical" evidence="1">
    <location>
        <begin position="84"/>
        <end position="105"/>
    </location>
</feature>
<keyword evidence="4" id="KW-1185">Reference proteome</keyword>
<evidence type="ECO:0000313" key="4">
    <source>
        <dbReference type="Proteomes" id="UP000838100"/>
    </source>
</evidence>
<feature type="domain" description="Signal transduction histidine kinase internal region" evidence="2">
    <location>
        <begin position="159"/>
        <end position="237"/>
    </location>
</feature>
<evidence type="ECO:0000259" key="2">
    <source>
        <dbReference type="Pfam" id="PF06580"/>
    </source>
</evidence>
<comment type="caution">
    <text evidence="3">The sequence shown here is derived from an EMBL/GenBank/DDBJ whole genome shotgun (WGS) entry which is preliminary data.</text>
</comment>
<dbReference type="Proteomes" id="UP000838100">
    <property type="component" value="Unassembled WGS sequence"/>
</dbReference>
<proteinExistence type="predicted"/>
<evidence type="ECO:0000313" key="3">
    <source>
        <dbReference type="EMBL" id="CAH0991809.1"/>
    </source>
</evidence>
<dbReference type="Pfam" id="PF06580">
    <property type="entry name" value="His_kinase"/>
    <property type="match status" value="1"/>
</dbReference>
<protein>
    <recommendedName>
        <fullName evidence="2">Signal transduction histidine kinase internal region domain-containing protein</fullName>
    </recommendedName>
</protein>
<feature type="transmembrane region" description="Helical" evidence="1">
    <location>
        <begin position="25"/>
        <end position="47"/>
    </location>
</feature>
<reference evidence="3" key="1">
    <citation type="submission" date="2021-12" db="EMBL/GenBank/DDBJ databases">
        <authorList>
            <person name="Rodrigo-Torres L."/>
            <person name="Arahal R. D."/>
            <person name="Lucena T."/>
        </authorList>
    </citation>
    <scope>NUCLEOTIDE SEQUENCE</scope>
    <source>
        <strain evidence="3">CECT 8267</strain>
    </source>
</reference>
<feature type="transmembrane region" description="Helical" evidence="1">
    <location>
        <begin position="53"/>
        <end position="72"/>
    </location>
</feature>
<dbReference type="InterPro" id="IPR036890">
    <property type="entry name" value="HATPase_C_sf"/>
</dbReference>
<keyword evidence="1" id="KW-1133">Transmembrane helix</keyword>
<dbReference type="Gene3D" id="3.30.565.10">
    <property type="entry name" value="Histidine kinase-like ATPase, C-terminal domain"/>
    <property type="match status" value="1"/>
</dbReference>
<keyword evidence="1" id="KW-0812">Transmembrane</keyword>
<dbReference type="SUPFAM" id="SSF55874">
    <property type="entry name" value="ATPase domain of HSP90 chaperone/DNA topoisomerase II/histidine kinase"/>
    <property type="match status" value="1"/>
</dbReference>